<feature type="compositionally biased region" description="Polar residues" evidence="1">
    <location>
        <begin position="313"/>
        <end position="333"/>
    </location>
</feature>
<evidence type="ECO:0000313" key="3">
    <source>
        <dbReference type="EMBL" id="KAJ8343253.1"/>
    </source>
</evidence>
<keyword evidence="4" id="KW-1185">Reference proteome</keyword>
<sequence>MDESESATKGLGLEEASESAAVVPGVEGEGSDTESEAEVATMTVMEVTTVTVGDVHATGDSVYTTSVATAASISEHVLTGRTALQLGDSLNTQKATLIVVHTDGSIVDATGLKGTATSITPGPQTPSTPMTPGHEKDGSKYNWDPSVYDNELPVRCRNTSGMLYKNRLGSEMRRSIGEVFLQQQQRHVSMTQQDLNATGAGSTFKWIDQMTEELIAWRGANKGLFTGKRHAAVRGFEVFIREMEYEGKLTVAFVKKKWENLKQKYKELKNPPPGKTQEEAEVCAAGWKWFDAMDQALGSNPNIGITPRPRPATFSSLSEKRAATSSSCTLERPSSSLASKKAKKDPEWLQAIKELERREEAREARETEWKKAMMEREESRYQEMREREERLIAENREREDRQAREAAAREERFLSLMDFLVKK</sequence>
<evidence type="ECO:0000313" key="4">
    <source>
        <dbReference type="Proteomes" id="UP001152622"/>
    </source>
</evidence>
<evidence type="ECO:0000259" key="2">
    <source>
        <dbReference type="Pfam" id="PF13837"/>
    </source>
</evidence>
<name>A0A9Q1EQQ6_SYNKA</name>
<feature type="region of interest" description="Disordered" evidence="1">
    <location>
        <begin position="300"/>
        <end position="343"/>
    </location>
</feature>
<feature type="region of interest" description="Disordered" evidence="1">
    <location>
        <begin position="357"/>
        <end position="384"/>
    </location>
</feature>
<dbReference type="Pfam" id="PF13837">
    <property type="entry name" value="Myb_DNA-bind_4"/>
    <property type="match status" value="1"/>
</dbReference>
<feature type="compositionally biased region" description="Polar residues" evidence="1">
    <location>
        <begin position="115"/>
        <end position="130"/>
    </location>
</feature>
<reference evidence="3" key="1">
    <citation type="journal article" date="2023" name="Science">
        <title>Genome structures resolve the early diversification of teleost fishes.</title>
        <authorList>
            <person name="Parey E."/>
            <person name="Louis A."/>
            <person name="Montfort J."/>
            <person name="Bouchez O."/>
            <person name="Roques C."/>
            <person name="Iampietro C."/>
            <person name="Lluch J."/>
            <person name="Castinel A."/>
            <person name="Donnadieu C."/>
            <person name="Desvignes T."/>
            <person name="Floi Bucao C."/>
            <person name="Jouanno E."/>
            <person name="Wen M."/>
            <person name="Mejri S."/>
            <person name="Dirks R."/>
            <person name="Jansen H."/>
            <person name="Henkel C."/>
            <person name="Chen W.J."/>
            <person name="Zahm M."/>
            <person name="Cabau C."/>
            <person name="Klopp C."/>
            <person name="Thompson A.W."/>
            <person name="Robinson-Rechavi M."/>
            <person name="Braasch I."/>
            <person name="Lecointre G."/>
            <person name="Bobe J."/>
            <person name="Postlethwait J.H."/>
            <person name="Berthelot C."/>
            <person name="Roest Crollius H."/>
            <person name="Guiguen Y."/>
        </authorList>
    </citation>
    <scope>NUCLEOTIDE SEQUENCE</scope>
    <source>
        <strain evidence="3">WJC10195</strain>
    </source>
</reference>
<evidence type="ECO:0000256" key="1">
    <source>
        <dbReference type="SAM" id="MobiDB-lite"/>
    </source>
</evidence>
<dbReference type="EMBL" id="JAINUF010000013">
    <property type="protein sequence ID" value="KAJ8343253.1"/>
    <property type="molecule type" value="Genomic_DNA"/>
</dbReference>
<dbReference type="OrthoDB" id="437457at2759"/>
<comment type="caution">
    <text evidence="3">The sequence shown here is derived from an EMBL/GenBank/DDBJ whole genome shotgun (WGS) entry which is preliminary data.</text>
</comment>
<feature type="region of interest" description="Disordered" evidence="1">
    <location>
        <begin position="115"/>
        <end position="140"/>
    </location>
</feature>
<dbReference type="Proteomes" id="UP001152622">
    <property type="component" value="Chromosome 13"/>
</dbReference>
<gene>
    <name evidence="3" type="ORF">SKAU_G00305820</name>
</gene>
<organism evidence="3 4">
    <name type="scientific">Synaphobranchus kaupii</name>
    <name type="common">Kaup's arrowtooth eel</name>
    <dbReference type="NCBI Taxonomy" id="118154"/>
    <lineage>
        <taxon>Eukaryota</taxon>
        <taxon>Metazoa</taxon>
        <taxon>Chordata</taxon>
        <taxon>Craniata</taxon>
        <taxon>Vertebrata</taxon>
        <taxon>Euteleostomi</taxon>
        <taxon>Actinopterygii</taxon>
        <taxon>Neopterygii</taxon>
        <taxon>Teleostei</taxon>
        <taxon>Anguilliformes</taxon>
        <taxon>Synaphobranchidae</taxon>
        <taxon>Synaphobranchus</taxon>
    </lineage>
</organism>
<dbReference type="AlphaFoldDB" id="A0A9Q1EQQ6"/>
<protein>
    <recommendedName>
        <fullName evidence="2">Myb/SANT-like DNA-binding domain-containing protein</fullName>
    </recommendedName>
</protein>
<dbReference type="InterPro" id="IPR044822">
    <property type="entry name" value="Myb_DNA-bind_4"/>
</dbReference>
<proteinExistence type="predicted"/>
<feature type="region of interest" description="Disordered" evidence="1">
    <location>
        <begin position="1"/>
        <end position="36"/>
    </location>
</feature>
<accession>A0A9Q1EQQ6</accession>
<feature type="domain" description="Myb/SANT-like DNA-binding" evidence="2">
    <location>
        <begin position="205"/>
        <end position="295"/>
    </location>
</feature>